<dbReference type="InterPro" id="IPR001633">
    <property type="entry name" value="EAL_dom"/>
</dbReference>
<reference evidence="4" key="1">
    <citation type="submission" date="2017-05" db="EMBL/GenBank/DDBJ databases">
        <authorList>
            <person name="Sung H."/>
        </authorList>
    </citation>
    <scope>NUCLEOTIDE SEQUENCE [LARGE SCALE GENOMIC DNA]</scope>
    <source>
        <strain evidence="4">AMac2203</strain>
    </source>
</reference>
<evidence type="ECO:0000313" key="4">
    <source>
        <dbReference type="Proteomes" id="UP000243793"/>
    </source>
</evidence>
<dbReference type="InterPro" id="IPR035919">
    <property type="entry name" value="EAL_sf"/>
</dbReference>
<dbReference type="InterPro" id="IPR050706">
    <property type="entry name" value="Cyclic-di-GMP_PDE-like"/>
</dbReference>
<dbReference type="SUPFAM" id="SSF55781">
    <property type="entry name" value="GAF domain-like"/>
    <property type="match status" value="1"/>
</dbReference>
<dbReference type="SUPFAM" id="SSF55073">
    <property type="entry name" value="Nucleotide cyclase"/>
    <property type="match status" value="1"/>
</dbReference>
<keyword evidence="4" id="KW-1185">Reference proteome</keyword>
<proteinExistence type="predicted"/>
<dbReference type="PROSITE" id="PS50887">
    <property type="entry name" value="GGDEF"/>
    <property type="match status" value="1"/>
</dbReference>
<dbReference type="NCBIfam" id="TIGR00254">
    <property type="entry name" value="GGDEF"/>
    <property type="match status" value="1"/>
</dbReference>
<dbReference type="Pfam" id="PF00990">
    <property type="entry name" value="GGDEF"/>
    <property type="match status" value="1"/>
</dbReference>
<dbReference type="InterPro" id="IPR003018">
    <property type="entry name" value="GAF"/>
</dbReference>
<dbReference type="SMART" id="SM00052">
    <property type="entry name" value="EAL"/>
    <property type="match status" value="1"/>
</dbReference>
<dbReference type="AlphaFoldDB" id="A0A1Y0D0T5"/>
<dbReference type="CDD" id="cd01948">
    <property type="entry name" value="EAL"/>
    <property type="match status" value="1"/>
</dbReference>
<accession>A0A1Y0D0T5</accession>
<dbReference type="OrthoDB" id="1316910at2"/>
<protein>
    <recommendedName>
        <fullName evidence="5">Sensor domain-containing phosphodiesterase</fullName>
    </recommendedName>
</protein>
<dbReference type="SUPFAM" id="SSF141868">
    <property type="entry name" value="EAL domain-like"/>
    <property type="match status" value="1"/>
</dbReference>
<dbReference type="Gene3D" id="3.20.20.450">
    <property type="entry name" value="EAL domain"/>
    <property type="match status" value="1"/>
</dbReference>
<dbReference type="RefSeq" id="WP_086964643.1">
    <property type="nucleotide sequence ID" value="NZ_CP021376.1"/>
</dbReference>
<dbReference type="SMART" id="SM00267">
    <property type="entry name" value="GGDEF"/>
    <property type="match status" value="1"/>
</dbReference>
<dbReference type="InterPro" id="IPR043128">
    <property type="entry name" value="Rev_trsase/Diguanyl_cyclase"/>
</dbReference>
<name>A0A1Y0D0T5_9GAMM</name>
<dbReference type="Pfam" id="PF00563">
    <property type="entry name" value="EAL"/>
    <property type="match status" value="1"/>
</dbReference>
<organism evidence="3 4">
    <name type="scientific">Oceanisphaera avium</name>
    <dbReference type="NCBI Taxonomy" id="1903694"/>
    <lineage>
        <taxon>Bacteria</taxon>
        <taxon>Pseudomonadati</taxon>
        <taxon>Pseudomonadota</taxon>
        <taxon>Gammaproteobacteria</taxon>
        <taxon>Aeromonadales</taxon>
        <taxon>Aeromonadaceae</taxon>
        <taxon>Oceanisphaera</taxon>
    </lineage>
</organism>
<dbReference type="Gene3D" id="3.30.450.40">
    <property type="match status" value="1"/>
</dbReference>
<dbReference type="CDD" id="cd01949">
    <property type="entry name" value="GGDEF"/>
    <property type="match status" value="1"/>
</dbReference>
<dbReference type="EMBL" id="CP021376">
    <property type="protein sequence ID" value="ART80747.1"/>
    <property type="molecule type" value="Genomic_DNA"/>
</dbReference>
<evidence type="ECO:0000313" key="3">
    <source>
        <dbReference type="EMBL" id="ART80747.1"/>
    </source>
</evidence>
<dbReference type="Proteomes" id="UP000243793">
    <property type="component" value="Chromosome"/>
</dbReference>
<dbReference type="InterPro" id="IPR029016">
    <property type="entry name" value="GAF-like_dom_sf"/>
</dbReference>
<dbReference type="Gene3D" id="3.30.70.270">
    <property type="match status" value="1"/>
</dbReference>
<dbReference type="InterPro" id="IPR000160">
    <property type="entry name" value="GGDEF_dom"/>
</dbReference>
<dbReference type="KEGG" id="ocm:CBP12_11775"/>
<sequence length="612" mass="68666">MEHVKKFFSYHKSLLQLVHSEHFSRLEQPQKLAALLELCGDLLKTNRVSTWAFSDSGACLSRELYYQPHLGLSPQPTTLWRRDHELYFNALEEAEILFTHHALHDVRTQSLRESYLGASSSMAATLDAPIYDGPRLYGVLCIESDEHRRWHLADIACVTAFADTISLINSHHAWLNSRKQLDYVTYHDDFTGLQNQRALEHRMQRLLASAPEQEFAILWFDIDRLNTINNGLGAATGDIVINEIASRLRDMPLPGKDMVARVVGDEFAMLCCWPEHLSPEVAVATIMAKLNVPIKVGEQQLAVTTSAGVALYPNDGLEISTLLRASESAMHYAKTCGRAQAQFYNQEISRSAKARVVLEQQLLNALENHGLSVFYQPILSVPHQTIASCEALVRWYHPTLGFLTPGDFLPLAYEVGLIAQLDLWVLERVCQDIQAARANKLSMPPVAVNLAADTIMDALLIDKVQHLLTRYSIKGHELEFEMIEDVIKGDSLALRHTLEQLVSMGINLSIDDFGTGYSSLLRLKSLPFTKLKIDRSFIQSLPDNQDDCAITLSVLGLAKGLGLAVVAEGVENSQQQDWLHQHDCHYVQGYKYHRPLAPYDFFMLLSAPAAKS</sequence>
<dbReference type="PROSITE" id="PS50883">
    <property type="entry name" value="EAL"/>
    <property type="match status" value="1"/>
</dbReference>
<evidence type="ECO:0000259" key="2">
    <source>
        <dbReference type="PROSITE" id="PS50887"/>
    </source>
</evidence>
<dbReference type="Pfam" id="PF01590">
    <property type="entry name" value="GAF"/>
    <property type="match status" value="1"/>
</dbReference>
<dbReference type="InterPro" id="IPR029787">
    <property type="entry name" value="Nucleotide_cyclase"/>
</dbReference>
<dbReference type="PANTHER" id="PTHR33121:SF79">
    <property type="entry name" value="CYCLIC DI-GMP PHOSPHODIESTERASE PDED-RELATED"/>
    <property type="match status" value="1"/>
</dbReference>
<feature type="domain" description="GGDEF" evidence="2">
    <location>
        <begin position="213"/>
        <end position="346"/>
    </location>
</feature>
<evidence type="ECO:0008006" key="5">
    <source>
        <dbReference type="Google" id="ProtNLM"/>
    </source>
</evidence>
<dbReference type="PANTHER" id="PTHR33121">
    <property type="entry name" value="CYCLIC DI-GMP PHOSPHODIESTERASE PDEF"/>
    <property type="match status" value="1"/>
</dbReference>
<dbReference type="GO" id="GO:0071111">
    <property type="term" value="F:cyclic-guanylate-specific phosphodiesterase activity"/>
    <property type="evidence" value="ECO:0007669"/>
    <property type="project" value="InterPro"/>
</dbReference>
<feature type="domain" description="EAL" evidence="1">
    <location>
        <begin position="355"/>
        <end position="609"/>
    </location>
</feature>
<evidence type="ECO:0000259" key="1">
    <source>
        <dbReference type="PROSITE" id="PS50883"/>
    </source>
</evidence>
<gene>
    <name evidence="3" type="ORF">CBP12_11775</name>
</gene>